<dbReference type="EMBL" id="CM047900">
    <property type="protein sequence ID" value="KAJ0099666.1"/>
    <property type="molecule type" value="Genomic_DNA"/>
</dbReference>
<proteinExistence type="predicted"/>
<protein>
    <submittedName>
        <fullName evidence="1">Uncharacterized protein</fullName>
    </submittedName>
</protein>
<evidence type="ECO:0000313" key="1">
    <source>
        <dbReference type="EMBL" id="KAJ0099666.1"/>
    </source>
</evidence>
<sequence length="71" mass="7697">MGTLRLSGPLPSKLGNLTKLKELLIDRSGVSGDIPSTFANLKNLETLRISDLSNGRSSLTFIRNIKSLTIL</sequence>
<comment type="caution">
    <text evidence="1">The sequence shown here is derived from an EMBL/GenBank/DDBJ whole genome shotgun (WGS) entry which is preliminary data.</text>
</comment>
<keyword evidence="2" id="KW-1185">Reference proteome</keyword>
<dbReference type="Proteomes" id="UP001164250">
    <property type="component" value="Chromosome 4"/>
</dbReference>
<reference evidence="2" key="1">
    <citation type="journal article" date="2023" name="G3 (Bethesda)">
        <title>Genome assembly and association tests identify interacting loci associated with vigor, precocity, and sex in interspecific pistachio rootstocks.</title>
        <authorList>
            <person name="Palmer W."/>
            <person name="Jacygrad E."/>
            <person name="Sagayaradj S."/>
            <person name="Cavanaugh K."/>
            <person name="Han R."/>
            <person name="Bertier L."/>
            <person name="Beede B."/>
            <person name="Kafkas S."/>
            <person name="Golino D."/>
            <person name="Preece J."/>
            <person name="Michelmore R."/>
        </authorList>
    </citation>
    <scope>NUCLEOTIDE SEQUENCE [LARGE SCALE GENOMIC DNA]</scope>
</reference>
<evidence type="ECO:0000313" key="2">
    <source>
        <dbReference type="Proteomes" id="UP001164250"/>
    </source>
</evidence>
<gene>
    <name evidence="1" type="ORF">Patl1_21100</name>
</gene>
<accession>A0ACC1BLC6</accession>
<organism evidence="1 2">
    <name type="scientific">Pistacia atlantica</name>
    <dbReference type="NCBI Taxonomy" id="434234"/>
    <lineage>
        <taxon>Eukaryota</taxon>
        <taxon>Viridiplantae</taxon>
        <taxon>Streptophyta</taxon>
        <taxon>Embryophyta</taxon>
        <taxon>Tracheophyta</taxon>
        <taxon>Spermatophyta</taxon>
        <taxon>Magnoliopsida</taxon>
        <taxon>eudicotyledons</taxon>
        <taxon>Gunneridae</taxon>
        <taxon>Pentapetalae</taxon>
        <taxon>rosids</taxon>
        <taxon>malvids</taxon>
        <taxon>Sapindales</taxon>
        <taxon>Anacardiaceae</taxon>
        <taxon>Pistacia</taxon>
    </lineage>
</organism>
<name>A0ACC1BLC6_9ROSI</name>